<reference evidence="5 6" key="1">
    <citation type="submission" date="2018-08" db="EMBL/GenBank/DDBJ databases">
        <title>Sequencing the genomes of 1000 actinobacteria strains.</title>
        <authorList>
            <person name="Klenk H.-P."/>
        </authorList>
    </citation>
    <scope>NUCLEOTIDE SEQUENCE [LARGE SCALE GENOMIC DNA]</scope>
    <source>
        <strain evidence="5 6">DSM 22891</strain>
    </source>
</reference>
<dbReference type="SUPFAM" id="SSF55729">
    <property type="entry name" value="Acyl-CoA N-acyltransferases (Nat)"/>
    <property type="match status" value="1"/>
</dbReference>
<organism evidence="5 6">
    <name type="scientific">Thermasporomyces composti</name>
    <dbReference type="NCBI Taxonomy" id="696763"/>
    <lineage>
        <taxon>Bacteria</taxon>
        <taxon>Bacillati</taxon>
        <taxon>Actinomycetota</taxon>
        <taxon>Actinomycetes</taxon>
        <taxon>Propionibacteriales</taxon>
        <taxon>Nocardioidaceae</taxon>
        <taxon>Thermasporomyces</taxon>
    </lineage>
</organism>
<evidence type="ECO:0000256" key="2">
    <source>
        <dbReference type="ARBA" id="ARBA00023315"/>
    </source>
</evidence>
<evidence type="ECO:0000313" key="5">
    <source>
        <dbReference type="EMBL" id="REF35768.1"/>
    </source>
</evidence>
<feature type="domain" description="N-acetyltransferase" evidence="4">
    <location>
        <begin position="8"/>
        <end position="186"/>
    </location>
</feature>
<gene>
    <name evidence="5" type="ORF">DFJ64_1159</name>
</gene>
<dbReference type="InterPro" id="IPR016181">
    <property type="entry name" value="Acyl_CoA_acyltransferase"/>
</dbReference>
<evidence type="ECO:0000259" key="4">
    <source>
        <dbReference type="PROSITE" id="PS51186"/>
    </source>
</evidence>
<dbReference type="EMBL" id="QTUC01000001">
    <property type="protein sequence ID" value="REF35768.1"/>
    <property type="molecule type" value="Genomic_DNA"/>
</dbReference>
<dbReference type="InterPro" id="IPR051531">
    <property type="entry name" value="N-acetyltransferase"/>
</dbReference>
<dbReference type="PANTHER" id="PTHR43792">
    <property type="entry name" value="GNAT FAMILY, PUTATIVE (AFU_ORTHOLOGUE AFUA_3G00765)-RELATED-RELATED"/>
    <property type="match status" value="1"/>
</dbReference>
<comment type="caution">
    <text evidence="5">The sequence shown here is derived from an EMBL/GenBank/DDBJ whole genome shotgun (WGS) entry which is preliminary data.</text>
</comment>
<comment type="similarity">
    <text evidence="3">Belongs to the acetyltransferase family. RimJ subfamily.</text>
</comment>
<dbReference type="InterPro" id="IPR000182">
    <property type="entry name" value="GNAT_dom"/>
</dbReference>
<dbReference type="Pfam" id="PF13302">
    <property type="entry name" value="Acetyltransf_3"/>
    <property type="match status" value="1"/>
</dbReference>
<keyword evidence="6" id="KW-1185">Reference proteome</keyword>
<dbReference type="Proteomes" id="UP000256485">
    <property type="component" value="Unassembled WGS sequence"/>
</dbReference>
<dbReference type="RefSeq" id="WP_115849503.1">
    <property type="nucleotide sequence ID" value="NZ_QTUC01000001.1"/>
</dbReference>
<evidence type="ECO:0000313" key="6">
    <source>
        <dbReference type="Proteomes" id="UP000256485"/>
    </source>
</evidence>
<proteinExistence type="inferred from homology"/>
<dbReference type="Gene3D" id="3.40.630.30">
    <property type="match status" value="1"/>
</dbReference>
<dbReference type="AlphaFoldDB" id="A0A3D9V1V2"/>
<keyword evidence="1 5" id="KW-0808">Transferase</keyword>
<evidence type="ECO:0000256" key="3">
    <source>
        <dbReference type="ARBA" id="ARBA00038502"/>
    </source>
</evidence>
<dbReference type="PROSITE" id="PS51186">
    <property type="entry name" value="GNAT"/>
    <property type="match status" value="1"/>
</dbReference>
<dbReference type="GO" id="GO:0008999">
    <property type="term" value="F:protein-N-terminal-alanine acetyltransferase activity"/>
    <property type="evidence" value="ECO:0007669"/>
    <property type="project" value="TreeGrafter"/>
</dbReference>
<sequence length="218" mass="25068">MRLSEGPVGLRPLRRRDARAWREVRARNRDWLQPWEPTPPPGCEPRPRSFGAMLRDLRAQARAGQCLPFAITYTEPDEEHGGTERFVGQLTVSGITFGSARWGHIGYWIDRAYAGRGITPTAVALATDYCFDVLRLHRIEINIRPENAPSLRVVEKLGFRFEGRRPRYLHIDGDWRDHLTFALHAEEVPEGLLNRWRRSVAASRHRQGRDIAKSDDTP</sequence>
<evidence type="ECO:0000256" key="1">
    <source>
        <dbReference type="ARBA" id="ARBA00022679"/>
    </source>
</evidence>
<dbReference type="GO" id="GO:0005737">
    <property type="term" value="C:cytoplasm"/>
    <property type="evidence" value="ECO:0007669"/>
    <property type="project" value="TreeGrafter"/>
</dbReference>
<name>A0A3D9V1V2_THECX</name>
<dbReference type="OrthoDB" id="5242221at2"/>
<keyword evidence="2" id="KW-0012">Acyltransferase</keyword>
<accession>A0A3D9V1V2</accession>
<protein>
    <submittedName>
        <fullName evidence="5">Ribosomal-protein-alanine N-acetyltransferase</fullName>
    </submittedName>
</protein>
<dbReference type="PANTHER" id="PTHR43792:SF8">
    <property type="entry name" value="[RIBOSOMAL PROTEIN US5]-ALANINE N-ACETYLTRANSFERASE"/>
    <property type="match status" value="1"/>
</dbReference>